<dbReference type="EMBL" id="GBEZ01004723">
    <property type="protein sequence ID" value="JAC80519.1"/>
    <property type="molecule type" value="Transcribed_RNA"/>
</dbReference>
<dbReference type="PRINTS" id="PR01463">
    <property type="entry name" value="EAGCHANLFMLY"/>
</dbReference>
<dbReference type="Pfam" id="PF13857">
    <property type="entry name" value="Ank_5"/>
    <property type="match status" value="1"/>
</dbReference>
<sequence length="790" mass="88324">MIEDEVSNMLDDLKIPSVPTAQRPRSFRRPRTCSRNRIRSHLEVITRFNNKSRTALPNASAVSTTLLFNPDSKTRRAWWHFIVFLTFVTILKVPVQVAFPGSMQGAVDVIDICITVAFAADMLFQLNSQSMVGGKYLHSRGAIALNYLRFHFWIDLLAWFPFYRATVSLHMETRFTRLLLLLRLLRAKRLLVVLREAEENIRISHSMVVLAKLLLLLLWLGHFEACGLWYLADVRGFGSDTWAGSMDLVSESNFENYLNSLYVSVTTLTTVGYGDVPPQNLVEKMYLVILMLVNIALSAYILGNITLLTTQADVQMISYRDRVSQVDSYLQKQGITGDLRAMAFRDLKLSRDMSSEKGAALQHVSPFIRNEILSQLYYKRIRDSALFEGTGKLFLEDIIQSSEIQIAHPFALLMAANEHSSHFYFLLQGDLVLFEEDEDQELEVLEPGSTAGEETVLCNITQQFNVRAGDRVVTLLAVPSSDFHNICSKHHFDHRKCCQNFLRHLLDLINNAVFLSVATQKELSERISQVRSHILSLKSDVVAKACHAAAIGNVGELERLMMADQEHDINLGDYHGRRPIHIAASFGQLKVLEYLVETKDADVNALDHVGVTPLHDAVLGGHIEAARYLRAKGAELRLRNAGTTLCNLVQDGKSEMLKLYLDNGADPNSADYDLRTPLHIACADGMLPLIKILLEAGADLNALDRWGESPVDEATKATELTALKFLDTTTVTDKWGRRTVVADAIPSALSTSMSTHHMNRSRTGSITDPSAMLLNEQTFTLPGAPPGDSS</sequence>
<dbReference type="GO" id="GO:0034702">
    <property type="term" value="C:monoatomic ion channel complex"/>
    <property type="evidence" value="ECO:0007669"/>
    <property type="project" value="UniProtKB-KW"/>
</dbReference>
<feature type="transmembrane region" description="Helical" evidence="12">
    <location>
        <begin position="213"/>
        <end position="232"/>
    </location>
</feature>
<evidence type="ECO:0000256" key="1">
    <source>
        <dbReference type="ARBA" id="ARBA00004141"/>
    </source>
</evidence>
<keyword evidence="5" id="KW-0633">Potassium transport</keyword>
<evidence type="ECO:0000256" key="9">
    <source>
        <dbReference type="ARBA" id="ARBA00023136"/>
    </source>
</evidence>
<evidence type="ECO:0000256" key="11">
    <source>
        <dbReference type="PROSITE-ProRule" id="PRU00023"/>
    </source>
</evidence>
<evidence type="ECO:0000259" key="13">
    <source>
        <dbReference type="PROSITE" id="PS50042"/>
    </source>
</evidence>
<dbReference type="PROSITE" id="PS50297">
    <property type="entry name" value="ANK_REP_REGION"/>
    <property type="match status" value="3"/>
</dbReference>
<reference evidence="14" key="1">
    <citation type="submission" date="2014-05" db="EMBL/GenBank/DDBJ databases">
        <title>The transcriptome of the halophilic microalga Tetraselmis sp. GSL018 isolated from the Great Salt Lake, Utah.</title>
        <authorList>
            <person name="Jinkerson R.E."/>
            <person name="D'Adamo S."/>
            <person name="Posewitz M.C."/>
        </authorList>
    </citation>
    <scope>NUCLEOTIDE SEQUENCE</scope>
    <source>
        <strain evidence="14">GSL018</strain>
    </source>
</reference>
<dbReference type="InterPro" id="IPR018490">
    <property type="entry name" value="cNMP-bd_dom_sf"/>
</dbReference>
<evidence type="ECO:0000313" key="14">
    <source>
        <dbReference type="EMBL" id="JAC80519.1"/>
    </source>
</evidence>
<dbReference type="PROSITE" id="PS50042">
    <property type="entry name" value="CNMP_BINDING_3"/>
    <property type="match status" value="1"/>
</dbReference>
<proteinExistence type="inferred from homology"/>
<keyword evidence="6" id="KW-0851">Voltage-gated channel</keyword>
<feature type="repeat" description="ANK" evidence="11">
    <location>
        <begin position="609"/>
        <end position="641"/>
    </location>
</feature>
<evidence type="ECO:0000256" key="8">
    <source>
        <dbReference type="ARBA" id="ARBA00023065"/>
    </source>
</evidence>
<feature type="repeat" description="ANK" evidence="11">
    <location>
        <begin position="575"/>
        <end position="608"/>
    </location>
</feature>
<dbReference type="SMART" id="SM00248">
    <property type="entry name" value="ANK"/>
    <property type="match status" value="4"/>
</dbReference>
<feature type="repeat" description="ANK" evidence="11">
    <location>
        <begin position="673"/>
        <end position="705"/>
    </location>
</feature>
<name>A0A061SBV1_9CHLO</name>
<gene>
    <name evidence="14" type="ORF">TSPGSL018_10081</name>
</gene>
<dbReference type="Gene3D" id="1.10.287.70">
    <property type="match status" value="1"/>
</dbReference>
<evidence type="ECO:0000256" key="6">
    <source>
        <dbReference type="ARBA" id="ARBA00022882"/>
    </source>
</evidence>
<keyword evidence="3" id="KW-0813">Transport</keyword>
<feature type="transmembrane region" description="Helical" evidence="12">
    <location>
        <begin position="77"/>
        <end position="99"/>
    </location>
</feature>
<dbReference type="InterPro" id="IPR003938">
    <property type="entry name" value="K_chnl_volt-dep_EAG/ELK/ERG"/>
</dbReference>
<keyword evidence="4 12" id="KW-0812">Transmembrane</keyword>
<feature type="transmembrane region" description="Helical" evidence="12">
    <location>
        <begin position="257"/>
        <end position="274"/>
    </location>
</feature>
<organism evidence="14">
    <name type="scientific">Tetraselmis sp. GSL018</name>
    <dbReference type="NCBI Taxonomy" id="582737"/>
    <lineage>
        <taxon>Eukaryota</taxon>
        <taxon>Viridiplantae</taxon>
        <taxon>Chlorophyta</taxon>
        <taxon>core chlorophytes</taxon>
        <taxon>Chlorodendrophyceae</taxon>
        <taxon>Chlorodendrales</taxon>
        <taxon>Chlorodendraceae</taxon>
        <taxon>Tetraselmis</taxon>
    </lineage>
</organism>
<evidence type="ECO:0000256" key="10">
    <source>
        <dbReference type="ARBA" id="ARBA00023303"/>
    </source>
</evidence>
<feature type="transmembrane region" description="Helical" evidence="12">
    <location>
        <begin position="144"/>
        <end position="163"/>
    </location>
</feature>
<dbReference type="CDD" id="cd00038">
    <property type="entry name" value="CAP_ED"/>
    <property type="match status" value="1"/>
</dbReference>
<feature type="transmembrane region" description="Helical" evidence="12">
    <location>
        <begin position="286"/>
        <end position="308"/>
    </location>
</feature>
<dbReference type="PROSITE" id="PS50088">
    <property type="entry name" value="ANK_REPEAT"/>
    <property type="match status" value="3"/>
</dbReference>
<dbReference type="Pfam" id="PF12796">
    <property type="entry name" value="Ank_2"/>
    <property type="match status" value="1"/>
</dbReference>
<protein>
    <submittedName>
        <fullName evidence="14">Potassium channel skor-like</fullName>
    </submittedName>
</protein>
<dbReference type="InterPro" id="IPR045319">
    <property type="entry name" value="KAT/AKT"/>
</dbReference>
<keyword evidence="5" id="KW-0630">Potassium</keyword>
<dbReference type="PRINTS" id="PR01415">
    <property type="entry name" value="ANKYRIN"/>
</dbReference>
<dbReference type="GO" id="GO:0005249">
    <property type="term" value="F:voltage-gated potassium channel activity"/>
    <property type="evidence" value="ECO:0007669"/>
    <property type="project" value="InterPro"/>
</dbReference>
<evidence type="ECO:0000256" key="4">
    <source>
        <dbReference type="ARBA" id="ARBA00022692"/>
    </source>
</evidence>
<dbReference type="SUPFAM" id="SSF51206">
    <property type="entry name" value="cAMP-binding domain-like"/>
    <property type="match status" value="1"/>
</dbReference>
<dbReference type="InterPro" id="IPR036770">
    <property type="entry name" value="Ankyrin_rpt-contain_sf"/>
</dbReference>
<dbReference type="InterPro" id="IPR000595">
    <property type="entry name" value="cNMP-bd_dom"/>
</dbReference>
<keyword evidence="10 14" id="KW-0407">Ion channel</keyword>
<dbReference type="InterPro" id="IPR014710">
    <property type="entry name" value="RmlC-like_jellyroll"/>
</dbReference>
<comment type="subcellular location">
    <subcellularLocation>
        <location evidence="1">Membrane</location>
        <topology evidence="1">Multi-pass membrane protein</topology>
    </subcellularLocation>
</comment>
<dbReference type="InterPro" id="IPR005821">
    <property type="entry name" value="Ion_trans_dom"/>
</dbReference>
<dbReference type="InterPro" id="IPR002110">
    <property type="entry name" value="Ankyrin_rpt"/>
</dbReference>
<dbReference type="PANTHER" id="PTHR45743">
    <property type="entry name" value="POTASSIUM CHANNEL AKT1"/>
    <property type="match status" value="1"/>
</dbReference>
<feature type="domain" description="Cyclic nucleotide-binding" evidence="13">
    <location>
        <begin position="386"/>
        <end position="504"/>
    </location>
</feature>
<keyword evidence="9 12" id="KW-0472">Membrane</keyword>
<dbReference type="SUPFAM" id="SSF48403">
    <property type="entry name" value="Ankyrin repeat"/>
    <property type="match status" value="1"/>
</dbReference>
<dbReference type="SUPFAM" id="SSF81324">
    <property type="entry name" value="Voltage-gated potassium channels"/>
    <property type="match status" value="1"/>
</dbReference>
<keyword evidence="8" id="KW-0406">Ion transport</keyword>
<dbReference type="PANTHER" id="PTHR45743:SF2">
    <property type="entry name" value="POTASSIUM CHANNEL AKT1"/>
    <property type="match status" value="1"/>
</dbReference>
<keyword evidence="7 12" id="KW-1133">Transmembrane helix</keyword>
<dbReference type="Gene3D" id="1.25.40.20">
    <property type="entry name" value="Ankyrin repeat-containing domain"/>
    <property type="match status" value="2"/>
</dbReference>
<comment type="similarity">
    <text evidence="2">Belongs to the potassium channel family. Plant (TC 1.A.1.4) subfamily.</text>
</comment>
<evidence type="ECO:0000256" key="5">
    <source>
        <dbReference type="ARBA" id="ARBA00022826"/>
    </source>
</evidence>
<keyword evidence="11" id="KW-0040">ANK repeat</keyword>
<evidence type="ECO:0000256" key="2">
    <source>
        <dbReference type="ARBA" id="ARBA00007929"/>
    </source>
</evidence>
<keyword evidence="5" id="KW-0631">Potassium channel</keyword>
<accession>A0A061SBV1</accession>
<evidence type="ECO:0000256" key="12">
    <source>
        <dbReference type="SAM" id="Phobius"/>
    </source>
</evidence>
<dbReference type="AlphaFoldDB" id="A0A061SBV1"/>
<evidence type="ECO:0000256" key="7">
    <source>
        <dbReference type="ARBA" id="ARBA00022989"/>
    </source>
</evidence>
<dbReference type="Pfam" id="PF00027">
    <property type="entry name" value="cNMP_binding"/>
    <property type="match status" value="1"/>
</dbReference>
<dbReference type="Pfam" id="PF00520">
    <property type="entry name" value="Ion_trans"/>
    <property type="match status" value="1"/>
</dbReference>
<evidence type="ECO:0000256" key="3">
    <source>
        <dbReference type="ARBA" id="ARBA00022448"/>
    </source>
</evidence>
<dbReference type="Gene3D" id="2.60.120.10">
    <property type="entry name" value="Jelly Rolls"/>
    <property type="match status" value="1"/>
</dbReference>